<comment type="similarity">
    <text evidence="11">Belongs to the G-protein coupled receptor 1 family.</text>
</comment>
<feature type="region of interest" description="Disordered" evidence="12">
    <location>
        <begin position="46"/>
        <end position="78"/>
    </location>
</feature>
<gene>
    <name evidence="15" type="ORF">J0S82_010120</name>
</gene>
<feature type="transmembrane region" description="Helical" evidence="13">
    <location>
        <begin position="834"/>
        <end position="853"/>
    </location>
</feature>
<feature type="transmembrane region" description="Helical" evidence="13">
    <location>
        <begin position="490"/>
        <end position="512"/>
    </location>
</feature>
<feature type="transmembrane region" description="Helical" evidence="13">
    <location>
        <begin position="308"/>
        <end position="326"/>
    </location>
</feature>
<keyword evidence="16" id="KW-1185">Reference proteome</keyword>
<feature type="transmembrane region" description="Helical" evidence="13">
    <location>
        <begin position="756"/>
        <end position="782"/>
    </location>
</feature>
<evidence type="ECO:0000256" key="8">
    <source>
        <dbReference type="ARBA" id="ARBA00023136"/>
    </source>
</evidence>
<feature type="transmembrane region" description="Helical" evidence="13">
    <location>
        <begin position="794"/>
        <end position="814"/>
    </location>
</feature>
<sequence length="874" mass="96584">SREGWGPTTLGGSWGVRAQKDEPAGPHLGRLLPTYFLNPDERLEAESEIEVPGSHGRCPSFRSDRSRQQSTHRPPETAASAATAALLGRELRGPHPGTEYRDPPTLWRLLKLKMGLESSLRRVGLRIRSEASQALHGESAGIVTHAFTLAGNSSSENLVPFRSRQVCLDEMLSWLHSRVVIADINLLLTDQDNKTTGGLERSFSCALPTLQPPRFQTSFSDLPTRTFFKPHPGLGMQNPKLLVPVKATLNGTLIHPTYFLLVGIPGLGPNTHFWLALPLCFMYALATLGNLAIVLIIRGERRLHEPMYLFLAMLSTIDLVLSSVTMPKMASLFLTGIQEIEFNVCLAQMFLIHALSAMESAVLLAMAFDRFVAICYPLRHASVLTGPTVAKIGLAALARGFVFFFPLPFILKRLSYCRKHTVTHSFCLHQDIMKLSCTDTTVNVVYGLFIILSVMGVDSLFIGFSYILILRAVLALSSRGAALKAFNTCISHLCAVLVFYVPLIGLSVVHRLGGPTSLLHVVMANVYLLLPPVVNPVVYGAKTKEIRLRIFRFHSFFTMVGPSDNGSSATYFILIGLPGLEEAQFWLAFPLCSLYLIAVLGNLTIIYIVRTEHSLHEPMYIFLCMLSGLDVLISTSSMPKMMAIFWFNSTTIQFDACLLQMFAIHSLSGMESTVLLAMAFDRYVAICHPLHHATVLTLPRVTKIGMAAVLRGAALMAPLPIFIKRLPFCRSNVLSHSYCLHQDVMKLACADIHVNIIYGLIVIISAIGLDSLLISVSYLLILKTVLGLTREAQAKAFGTCVSHVCAVFIFYVPFIGLSMVHRFGKQPDSLLPVIMANVYLLVPPVLNPFVYGVKTKQIRQRILRLFQVNTHTSD</sequence>
<evidence type="ECO:0000256" key="12">
    <source>
        <dbReference type="SAM" id="MobiDB-lite"/>
    </source>
</evidence>
<feature type="domain" description="G-protein coupled receptors family 1 profile" evidence="14">
    <location>
        <begin position="289"/>
        <end position="539"/>
    </location>
</feature>
<dbReference type="PRINTS" id="PR00237">
    <property type="entry name" value="GPCRRHODOPSN"/>
</dbReference>
<protein>
    <submittedName>
        <fullName evidence="15">Olfactory receptor 51E1</fullName>
    </submittedName>
</protein>
<dbReference type="InterPro" id="IPR000725">
    <property type="entry name" value="Olfact_rcpt"/>
</dbReference>
<dbReference type="PROSITE" id="PS50262">
    <property type="entry name" value="G_PROTEIN_RECEP_F1_2"/>
    <property type="match status" value="2"/>
</dbReference>
<dbReference type="Gene3D" id="1.20.1070.10">
    <property type="entry name" value="Rhodopsin 7-helix transmembrane proteins"/>
    <property type="match status" value="2"/>
</dbReference>
<evidence type="ECO:0000256" key="7">
    <source>
        <dbReference type="ARBA" id="ARBA00023040"/>
    </source>
</evidence>
<feature type="domain" description="G-protein coupled receptors family 1 profile" evidence="14">
    <location>
        <begin position="601"/>
        <end position="851"/>
    </location>
</feature>
<dbReference type="PRINTS" id="PR00245">
    <property type="entry name" value="OLFACTORYR"/>
</dbReference>
<dbReference type="PANTHER" id="PTHR26450:SF167">
    <property type="entry name" value="OLFACTORY RECEPTOR 51E1"/>
    <property type="match status" value="1"/>
</dbReference>
<feature type="transmembrane region" description="Helical" evidence="13">
    <location>
        <begin position="583"/>
        <end position="608"/>
    </location>
</feature>
<dbReference type="Proteomes" id="UP000700334">
    <property type="component" value="Unassembled WGS sequence"/>
</dbReference>
<evidence type="ECO:0000256" key="9">
    <source>
        <dbReference type="ARBA" id="ARBA00023170"/>
    </source>
</evidence>
<feature type="transmembrane region" description="Helical" evidence="13">
    <location>
        <begin position="620"/>
        <end position="638"/>
    </location>
</feature>
<proteinExistence type="inferred from homology"/>
<comment type="function">
    <text evidence="1">Putative odorant or sperm cell receptor.</text>
</comment>
<dbReference type="InterPro" id="IPR050402">
    <property type="entry name" value="OR51/52/56-like"/>
</dbReference>
<dbReference type="FunFam" id="1.20.1070.10:FF:000002">
    <property type="entry name" value="Olfactory receptor"/>
    <property type="match status" value="2"/>
</dbReference>
<comment type="caution">
    <text evidence="15">The sequence shown here is derived from an EMBL/GenBank/DDBJ whole genome shotgun (WGS) entry which is preliminary data.</text>
</comment>
<organism evidence="15 16">
    <name type="scientific">Galemys pyrenaicus</name>
    <name type="common">Iberian desman</name>
    <name type="synonym">Pyrenean desman</name>
    <dbReference type="NCBI Taxonomy" id="202257"/>
    <lineage>
        <taxon>Eukaryota</taxon>
        <taxon>Metazoa</taxon>
        <taxon>Chordata</taxon>
        <taxon>Craniata</taxon>
        <taxon>Vertebrata</taxon>
        <taxon>Euteleostomi</taxon>
        <taxon>Mammalia</taxon>
        <taxon>Eutheria</taxon>
        <taxon>Laurasiatheria</taxon>
        <taxon>Eulipotyphla</taxon>
        <taxon>Talpidae</taxon>
        <taxon>Galemys</taxon>
    </lineage>
</organism>
<evidence type="ECO:0000256" key="1">
    <source>
        <dbReference type="ARBA" id="ARBA00003929"/>
    </source>
</evidence>
<evidence type="ECO:0000313" key="16">
    <source>
        <dbReference type="Proteomes" id="UP000700334"/>
    </source>
</evidence>
<dbReference type="SUPFAM" id="SSF81321">
    <property type="entry name" value="Family A G protein-coupled receptor-like"/>
    <property type="match status" value="2"/>
</dbReference>
<evidence type="ECO:0000256" key="11">
    <source>
        <dbReference type="RuleBase" id="RU000688"/>
    </source>
</evidence>
<evidence type="ECO:0000256" key="13">
    <source>
        <dbReference type="SAM" id="Phobius"/>
    </source>
</evidence>
<keyword evidence="10 11" id="KW-0807">Transducer</keyword>
<name>A0A8J6DWZ7_GALPY</name>
<evidence type="ECO:0000259" key="14">
    <source>
        <dbReference type="PROSITE" id="PS50262"/>
    </source>
</evidence>
<evidence type="ECO:0000256" key="2">
    <source>
        <dbReference type="ARBA" id="ARBA00004141"/>
    </source>
</evidence>
<dbReference type="GO" id="GO:0005886">
    <property type="term" value="C:plasma membrane"/>
    <property type="evidence" value="ECO:0007669"/>
    <property type="project" value="TreeGrafter"/>
</dbReference>
<evidence type="ECO:0000256" key="5">
    <source>
        <dbReference type="ARBA" id="ARBA00022725"/>
    </source>
</evidence>
<dbReference type="PROSITE" id="PS00237">
    <property type="entry name" value="G_PROTEIN_RECEP_F1_1"/>
    <property type="match status" value="2"/>
</dbReference>
<keyword evidence="3" id="KW-0716">Sensory transduction</keyword>
<dbReference type="OrthoDB" id="5969463at2759"/>
<feature type="region of interest" description="Disordered" evidence="12">
    <location>
        <begin position="1"/>
        <end position="32"/>
    </location>
</feature>
<evidence type="ECO:0000256" key="6">
    <source>
        <dbReference type="ARBA" id="ARBA00022989"/>
    </source>
</evidence>
<dbReference type="GO" id="GO:0004984">
    <property type="term" value="F:olfactory receptor activity"/>
    <property type="evidence" value="ECO:0007669"/>
    <property type="project" value="InterPro"/>
</dbReference>
<dbReference type="Pfam" id="PF13853">
    <property type="entry name" value="7tm_4"/>
    <property type="match status" value="2"/>
</dbReference>
<feature type="non-terminal residue" evidence="15">
    <location>
        <position position="874"/>
    </location>
</feature>
<feature type="transmembrane region" description="Helical" evidence="13">
    <location>
        <begin position="444"/>
        <end position="469"/>
    </location>
</feature>
<reference evidence="15" key="1">
    <citation type="journal article" date="2021" name="Evol. Appl.">
        <title>The genome of the Pyrenean desman and the effects of bottlenecks and inbreeding on the genomic landscape of an endangered species.</title>
        <authorList>
            <person name="Escoda L."/>
            <person name="Castresana J."/>
        </authorList>
    </citation>
    <scope>NUCLEOTIDE SEQUENCE</scope>
    <source>
        <strain evidence="15">IBE-C5619</strain>
    </source>
</reference>
<feature type="transmembrane region" description="Helical" evidence="13">
    <location>
        <begin position="701"/>
        <end position="723"/>
    </location>
</feature>
<keyword evidence="6 13" id="KW-1133">Transmembrane helix</keyword>
<dbReference type="PANTHER" id="PTHR26450">
    <property type="entry name" value="OLFACTORY RECEPTOR 56B1-RELATED"/>
    <property type="match status" value="1"/>
</dbReference>
<keyword evidence="5" id="KW-0552">Olfaction</keyword>
<accession>A0A8J6DWZ7</accession>
<dbReference type="InterPro" id="IPR017452">
    <property type="entry name" value="GPCR_Rhodpsn_7TM"/>
</dbReference>
<dbReference type="CDD" id="cd15222">
    <property type="entry name" value="7tmA_OR51-like"/>
    <property type="match status" value="2"/>
</dbReference>
<dbReference type="GO" id="GO:0004930">
    <property type="term" value="F:G protein-coupled receptor activity"/>
    <property type="evidence" value="ECO:0007669"/>
    <property type="project" value="UniProtKB-KW"/>
</dbReference>
<dbReference type="AlphaFoldDB" id="A0A8J6DWZ7"/>
<dbReference type="InterPro" id="IPR000276">
    <property type="entry name" value="GPCR_Rhodpsn"/>
</dbReference>
<keyword evidence="9 11" id="KW-0675">Receptor</keyword>
<evidence type="ECO:0000313" key="15">
    <source>
        <dbReference type="EMBL" id="KAG8522905.1"/>
    </source>
</evidence>
<feature type="transmembrane region" description="Helical" evidence="13">
    <location>
        <begin position="346"/>
        <end position="368"/>
    </location>
</feature>
<evidence type="ECO:0000256" key="4">
    <source>
        <dbReference type="ARBA" id="ARBA00022692"/>
    </source>
</evidence>
<feature type="non-terminal residue" evidence="15">
    <location>
        <position position="1"/>
    </location>
</feature>
<feature type="transmembrane region" description="Helical" evidence="13">
    <location>
        <begin position="518"/>
        <end position="541"/>
    </location>
</feature>
<evidence type="ECO:0000256" key="10">
    <source>
        <dbReference type="ARBA" id="ARBA00023224"/>
    </source>
</evidence>
<keyword evidence="8 13" id="KW-0472">Membrane</keyword>
<comment type="subcellular location">
    <subcellularLocation>
        <location evidence="2">Membrane</location>
        <topology evidence="2">Multi-pass membrane protein</topology>
    </subcellularLocation>
</comment>
<evidence type="ECO:0000256" key="3">
    <source>
        <dbReference type="ARBA" id="ARBA00022606"/>
    </source>
</evidence>
<feature type="transmembrane region" description="Helical" evidence="13">
    <location>
        <begin position="658"/>
        <end position="680"/>
    </location>
</feature>
<feature type="transmembrane region" description="Helical" evidence="13">
    <location>
        <begin position="389"/>
        <end position="411"/>
    </location>
</feature>
<feature type="transmembrane region" description="Helical" evidence="13">
    <location>
        <begin position="273"/>
        <end position="296"/>
    </location>
</feature>
<dbReference type="EMBL" id="JAGFMF010011429">
    <property type="protein sequence ID" value="KAG8522905.1"/>
    <property type="molecule type" value="Genomic_DNA"/>
</dbReference>
<keyword evidence="4 11" id="KW-0812">Transmembrane</keyword>
<dbReference type="GO" id="GO:0071396">
    <property type="term" value="P:cellular response to lipid"/>
    <property type="evidence" value="ECO:0007669"/>
    <property type="project" value="UniProtKB-ARBA"/>
</dbReference>
<feature type="transmembrane region" description="Helical" evidence="13">
    <location>
        <begin position="553"/>
        <end position="577"/>
    </location>
</feature>
<keyword evidence="7 11" id="KW-0297">G-protein coupled receptor</keyword>